<gene>
    <name evidence="1" type="ORF">B9Z19DRAFT_1121769</name>
</gene>
<accession>A0A2T7A1Z7</accession>
<name>A0A2T7A1Z7_TUBBO</name>
<proteinExistence type="predicted"/>
<dbReference type="EMBL" id="NESQ01000040">
    <property type="protein sequence ID" value="PUU81760.1"/>
    <property type="molecule type" value="Genomic_DNA"/>
</dbReference>
<organism evidence="1 2">
    <name type="scientific">Tuber borchii</name>
    <name type="common">White truffle</name>
    <dbReference type="NCBI Taxonomy" id="42251"/>
    <lineage>
        <taxon>Eukaryota</taxon>
        <taxon>Fungi</taxon>
        <taxon>Dikarya</taxon>
        <taxon>Ascomycota</taxon>
        <taxon>Pezizomycotina</taxon>
        <taxon>Pezizomycetes</taxon>
        <taxon>Pezizales</taxon>
        <taxon>Tuberaceae</taxon>
        <taxon>Tuber</taxon>
    </lineage>
</organism>
<dbReference type="OrthoDB" id="5395290at2759"/>
<protein>
    <submittedName>
        <fullName evidence="1">Uncharacterized protein</fullName>
    </submittedName>
</protein>
<dbReference type="Proteomes" id="UP000244722">
    <property type="component" value="Unassembled WGS sequence"/>
</dbReference>
<keyword evidence="2" id="KW-1185">Reference proteome</keyword>
<evidence type="ECO:0000313" key="2">
    <source>
        <dbReference type="Proteomes" id="UP000244722"/>
    </source>
</evidence>
<dbReference type="AlphaFoldDB" id="A0A2T7A1Z7"/>
<reference evidence="1 2" key="1">
    <citation type="submission" date="2017-04" db="EMBL/GenBank/DDBJ databases">
        <title>Draft genome sequence of Tuber borchii Vittad., a whitish edible truffle.</title>
        <authorList>
            <consortium name="DOE Joint Genome Institute"/>
            <person name="Murat C."/>
            <person name="Kuo A."/>
            <person name="Barry K.W."/>
            <person name="Clum A."/>
            <person name="Dockter R.B."/>
            <person name="Fauchery L."/>
            <person name="Iotti M."/>
            <person name="Kohler A."/>
            <person name="Labutti K."/>
            <person name="Lindquist E.A."/>
            <person name="Lipzen A."/>
            <person name="Ohm R.A."/>
            <person name="Wang M."/>
            <person name="Grigoriev I.V."/>
            <person name="Zambonelli A."/>
            <person name="Martin F.M."/>
        </authorList>
    </citation>
    <scope>NUCLEOTIDE SEQUENCE [LARGE SCALE GENOMIC DNA]</scope>
    <source>
        <strain evidence="1 2">Tbo3840</strain>
    </source>
</reference>
<evidence type="ECO:0000313" key="1">
    <source>
        <dbReference type="EMBL" id="PUU81760.1"/>
    </source>
</evidence>
<sequence length="190" mass="21268">MSMQTIDHMIYMLSELGLYYFYHQPPTSRAISKHNQQLLRMLSLLSLIIVTEGSGDVAAVSLHATAGKGIELYYSKNHPCTPDETAYVIELFATATNSTSSTKQDDVSFATSNLRARVDGNPMATQCDAKIRKLVGTERFTLECSLVDFLKSWFQLLLSSLQHDPFFDLPANESLLRDTITISYFLAQEA</sequence>
<comment type="caution">
    <text evidence="1">The sequence shown here is derived from an EMBL/GenBank/DDBJ whole genome shotgun (WGS) entry which is preliminary data.</text>
</comment>